<name>A0A0N4W998_HAEPC</name>
<evidence type="ECO:0000313" key="3">
    <source>
        <dbReference type="Proteomes" id="UP000268014"/>
    </source>
</evidence>
<protein>
    <submittedName>
        <fullName evidence="4">Reverse transcriptase domain-containing protein</fullName>
    </submittedName>
</protein>
<feature type="region of interest" description="Disordered" evidence="1">
    <location>
        <begin position="1"/>
        <end position="26"/>
    </location>
</feature>
<sequence>MSQMHGHDNKRKGIKRRRSHRRAIDGISQSVERALSRFVDTGTMTAIVPVELLAKEQDKYVDVYTVIMVPKAKLMPVNDASHRRMEFLTVVENLHPTV</sequence>
<evidence type="ECO:0000313" key="4">
    <source>
        <dbReference type="WBParaSite" id="HPLM_0000684701-mRNA-1"/>
    </source>
</evidence>
<evidence type="ECO:0000313" key="2">
    <source>
        <dbReference type="EMBL" id="VDO30178.1"/>
    </source>
</evidence>
<feature type="compositionally biased region" description="Basic residues" evidence="1">
    <location>
        <begin position="8"/>
        <end position="21"/>
    </location>
</feature>
<reference evidence="4" key="1">
    <citation type="submission" date="2017-02" db="UniProtKB">
        <authorList>
            <consortium name="WormBaseParasite"/>
        </authorList>
    </citation>
    <scope>IDENTIFICATION</scope>
</reference>
<dbReference type="EMBL" id="UZAF01016557">
    <property type="protein sequence ID" value="VDO30178.1"/>
    <property type="molecule type" value="Genomic_DNA"/>
</dbReference>
<dbReference type="AlphaFoldDB" id="A0A0N4W998"/>
<dbReference type="WBParaSite" id="HPLM_0000684701-mRNA-1">
    <property type="protein sequence ID" value="HPLM_0000684701-mRNA-1"/>
    <property type="gene ID" value="HPLM_0000684701"/>
</dbReference>
<organism evidence="4">
    <name type="scientific">Haemonchus placei</name>
    <name type="common">Barber's pole worm</name>
    <dbReference type="NCBI Taxonomy" id="6290"/>
    <lineage>
        <taxon>Eukaryota</taxon>
        <taxon>Metazoa</taxon>
        <taxon>Ecdysozoa</taxon>
        <taxon>Nematoda</taxon>
        <taxon>Chromadorea</taxon>
        <taxon>Rhabditida</taxon>
        <taxon>Rhabditina</taxon>
        <taxon>Rhabditomorpha</taxon>
        <taxon>Strongyloidea</taxon>
        <taxon>Trichostrongylidae</taxon>
        <taxon>Haemonchus</taxon>
    </lineage>
</organism>
<reference evidence="2 3" key="2">
    <citation type="submission" date="2018-11" db="EMBL/GenBank/DDBJ databases">
        <authorList>
            <consortium name="Pathogen Informatics"/>
        </authorList>
    </citation>
    <scope>NUCLEOTIDE SEQUENCE [LARGE SCALE GENOMIC DNA]</scope>
    <source>
        <strain evidence="2 3">MHpl1</strain>
    </source>
</reference>
<accession>A0A0N4W998</accession>
<gene>
    <name evidence="2" type="ORF">HPLM_LOCUS6839</name>
</gene>
<evidence type="ECO:0000256" key="1">
    <source>
        <dbReference type="SAM" id="MobiDB-lite"/>
    </source>
</evidence>
<proteinExistence type="predicted"/>
<keyword evidence="3" id="KW-1185">Reference proteome</keyword>
<dbReference type="Proteomes" id="UP000268014">
    <property type="component" value="Unassembled WGS sequence"/>
</dbReference>